<gene>
    <name evidence="1" type="ORF">Spa2297_26530</name>
</gene>
<dbReference type="RefSeq" id="WP_064730534.1">
    <property type="nucleotide sequence ID" value="NZ_BMRX01000007.1"/>
</dbReference>
<dbReference type="AlphaFoldDB" id="A0A191V5C5"/>
<evidence type="ECO:0000313" key="1">
    <source>
        <dbReference type="EMBL" id="ANJ10214.1"/>
    </source>
</evidence>
<protein>
    <submittedName>
        <fullName evidence="1">Uncharacterized protein</fullName>
    </submittedName>
</protein>
<dbReference type="GeneID" id="91308461"/>
<proteinExistence type="predicted"/>
<sequence length="218" mass="24169">MFEDARRRRAVRRVEPGDGRELKRFRWWQLPFRALFYLRLPNGDGGSSVYAVDVRHGRSDDSGRVWAHLYLDGRQHAASRLPAAFPVPGGVVEVRRSEFGLKRCHYVTDAGAEYQLVPDRDSAEGRRAHFDREHPVAGRVVGVLSAAVLVAGLFLVVTQLAEQVTRPQEIARHVGGTFTAPVDLPAWANTAVGLVTVAASTERALRLRYHRLLDGAAG</sequence>
<name>A0A191V5C5_9ACTN</name>
<evidence type="ECO:0000313" key="2">
    <source>
        <dbReference type="Proteomes" id="UP000078468"/>
    </source>
</evidence>
<dbReference type="EMBL" id="CP015866">
    <property type="protein sequence ID" value="ANJ10214.1"/>
    <property type="molecule type" value="Genomic_DNA"/>
</dbReference>
<organism evidence="1 2">
    <name type="scientific">Streptomyces parvulus</name>
    <dbReference type="NCBI Taxonomy" id="146923"/>
    <lineage>
        <taxon>Bacteria</taxon>
        <taxon>Bacillati</taxon>
        <taxon>Actinomycetota</taxon>
        <taxon>Actinomycetes</taxon>
        <taxon>Kitasatosporales</taxon>
        <taxon>Streptomycetaceae</taxon>
        <taxon>Streptomyces</taxon>
    </lineage>
</organism>
<accession>A0A191V5C5</accession>
<dbReference type="KEGG" id="spav:Spa2297_26530"/>
<dbReference type="Proteomes" id="UP000078468">
    <property type="component" value="Chromosome"/>
</dbReference>
<reference evidence="1 2" key="1">
    <citation type="submission" date="2016-05" db="EMBL/GenBank/DDBJ databases">
        <title>Non-Contiguous Finished Genome Sequence of Streptomyces parvulus 2297 Integrated Site-Specifically with Actinophage R4.</title>
        <authorList>
            <person name="Nishizawa T."/>
            <person name="Miura T."/>
            <person name="Harada C."/>
            <person name="Guo Y."/>
            <person name="Narisawa K."/>
            <person name="Ohta H."/>
            <person name="Takahashi H."/>
            <person name="Shirai M."/>
        </authorList>
    </citation>
    <scope>NUCLEOTIDE SEQUENCE [LARGE SCALE GENOMIC DNA]</scope>
    <source>
        <strain evidence="1 2">2297</strain>
    </source>
</reference>